<proteinExistence type="predicted"/>
<dbReference type="SUPFAM" id="SSF53807">
    <property type="entry name" value="Helical backbone' metal receptor"/>
    <property type="match status" value="1"/>
</dbReference>
<evidence type="ECO:0000313" key="2">
    <source>
        <dbReference type="EMBL" id="ABV41241.1"/>
    </source>
</evidence>
<dbReference type="PROSITE" id="PS50983">
    <property type="entry name" value="FE_B12_PBP"/>
    <property type="match status" value="1"/>
</dbReference>
<sequence length="394" mass="43544" precursor="true">MGAILIIISGLISHAKECYVYRRITLLAFACAFSTQVMATTYPLTLTDTSGQTLTIKQEPKRIVVQDGRDILTLALLDRADPFTRLVAWNNLLKKSDGETWKILQSKWPEAKNVIDMGFSDKGEINLESVIAKHPDLMVAQLRSKPSLSQTGVLDKLQALNIPVLFIDTMLKPVENTPKSITLLGETLNRESEAKQYTDFYQQHYQSILDKTKTVEPKPLVFIEAKAGLNGLESCCFTHAHVGWGGMIEAVGARNVGSALLPGATGDVSLEKVISMKPDAYIVSGSQWASKTNAAVPFGYGVTQQQVDAAFNRMKQRPGFAQLSAVKDGRFYGIYHNFYNHPYNIVGLEYLAKFIYPNQFKDLDPAKTYSEILSRFTEVPEGKGILGAQAPTGK</sequence>
<dbReference type="PANTHER" id="PTHR30535">
    <property type="entry name" value="VITAMIN B12-BINDING PROTEIN"/>
    <property type="match status" value="1"/>
</dbReference>
<dbReference type="EMBL" id="CP000826">
    <property type="protein sequence ID" value="ABV41241.1"/>
    <property type="molecule type" value="Genomic_DNA"/>
</dbReference>
<protein>
    <submittedName>
        <fullName evidence="2">Periplasmic binding protein</fullName>
    </submittedName>
</protein>
<dbReference type="eggNOG" id="COG0614">
    <property type="taxonomic scope" value="Bacteria"/>
</dbReference>
<dbReference type="HOGENOM" id="CLU_038034_5_0_6"/>
<dbReference type="InterPro" id="IPR002491">
    <property type="entry name" value="ABC_transptr_periplasmic_BD"/>
</dbReference>
<name>A8GDQ1_SERP5</name>
<dbReference type="STRING" id="399741.Spro_2140"/>
<dbReference type="AlphaFoldDB" id="A8GDQ1"/>
<dbReference type="KEGG" id="spe:Spro_2140"/>
<dbReference type="Pfam" id="PF01497">
    <property type="entry name" value="Peripla_BP_2"/>
    <property type="match status" value="1"/>
</dbReference>
<gene>
    <name evidence="2" type="ordered locus">Spro_2140</name>
</gene>
<dbReference type="Gene3D" id="3.40.50.1980">
    <property type="entry name" value="Nitrogenase molybdenum iron protein domain"/>
    <property type="match status" value="2"/>
</dbReference>
<accession>A8GDQ1</accession>
<evidence type="ECO:0000259" key="1">
    <source>
        <dbReference type="PROSITE" id="PS50983"/>
    </source>
</evidence>
<dbReference type="InterPro" id="IPR050902">
    <property type="entry name" value="ABC_Transporter_SBP"/>
</dbReference>
<organism evidence="2">
    <name type="scientific">Serratia proteamaculans (strain 568)</name>
    <dbReference type="NCBI Taxonomy" id="399741"/>
    <lineage>
        <taxon>Bacteria</taxon>
        <taxon>Pseudomonadati</taxon>
        <taxon>Pseudomonadota</taxon>
        <taxon>Gammaproteobacteria</taxon>
        <taxon>Enterobacterales</taxon>
        <taxon>Yersiniaceae</taxon>
        <taxon>Serratia</taxon>
    </lineage>
</organism>
<dbReference type="PANTHER" id="PTHR30535:SF34">
    <property type="entry name" value="MOLYBDATE-BINDING PROTEIN MOLA"/>
    <property type="match status" value="1"/>
</dbReference>
<reference evidence="2" key="1">
    <citation type="submission" date="2007-09" db="EMBL/GenBank/DDBJ databases">
        <title>Complete sequence of chromosome of Serratia proteamaculans 568.</title>
        <authorList>
            <consortium name="US DOE Joint Genome Institute"/>
            <person name="Copeland A."/>
            <person name="Lucas S."/>
            <person name="Lapidus A."/>
            <person name="Barry K."/>
            <person name="Glavina del Rio T."/>
            <person name="Dalin E."/>
            <person name="Tice H."/>
            <person name="Pitluck S."/>
            <person name="Chain P."/>
            <person name="Malfatti S."/>
            <person name="Shin M."/>
            <person name="Vergez L."/>
            <person name="Schmutz J."/>
            <person name="Larimer F."/>
            <person name="Land M."/>
            <person name="Hauser L."/>
            <person name="Kyrpides N."/>
            <person name="Kim E."/>
            <person name="Taghavi S."/>
            <person name="Newman L."/>
            <person name="Vangronsveld J."/>
            <person name="van der Lelie D."/>
            <person name="Richardson P."/>
        </authorList>
    </citation>
    <scope>NUCLEOTIDE SEQUENCE [LARGE SCALE GENOMIC DNA]</scope>
    <source>
        <strain evidence="2">568</strain>
    </source>
</reference>
<feature type="domain" description="Fe/B12 periplasmic-binding" evidence="1">
    <location>
        <begin position="62"/>
        <end position="363"/>
    </location>
</feature>